<gene>
    <name evidence="1" type="ORF">DT99_22845</name>
</gene>
<dbReference type="OrthoDB" id="9008768at2"/>
<evidence type="ECO:0000313" key="1">
    <source>
        <dbReference type="EMBL" id="KEA57263.1"/>
    </source>
</evidence>
<organism evidence="1">
    <name type="scientific">Burkholderia cenocepacia</name>
    <dbReference type="NCBI Taxonomy" id="95486"/>
    <lineage>
        <taxon>Bacteria</taxon>
        <taxon>Pseudomonadati</taxon>
        <taxon>Pseudomonadota</taxon>
        <taxon>Betaproteobacteria</taxon>
        <taxon>Burkholderiales</taxon>
        <taxon>Burkholderiaceae</taxon>
        <taxon>Burkholderia</taxon>
        <taxon>Burkholderia cepacia complex</taxon>
    </lineage>
</organism>
<comment type="caution">
    <text evidence="1">The sequence shown here is derived from an EMBL/GenBank/DDBJ whole genome shotgun (WGS) entry which is preliminary data.</text>
</comment>
<reference evidence="1" key="1">
    <citation type="submission" date="2014-04" db="EMBL/GenBank/DDBJ databases">
        <title>In planta biocontrol of soil-borne Fusarium wilt of banana through a plant endophytic bacterium, Burkholderia cenocepacia 869T2.</title>
        <authorList>
            <person name="Ho Y.-N."/>
            <person name="Chiang H.-M."/>
            <person name="Chao C.-P."/>
            <person name="Su C.-C."/>
            <person name="Hsu H.-F."/>
            <person name="Guo C.-T."/>
            <person name="Hsieh J.-L."/>
            <person name="Huang C.-C."/>
        </authorList>
    </citation>
    <scope>NUCLEOTIDE SEQUENCE [LARGE SCALE GENOMIC DNA]</scope>
    <source>
        <strain evidence="1">869T2</strain>
    </source>
</reference>
<dbReference type="AlphaFoldDB" id="A0A071M948"/>
<proteinExistence type="predicted"/>
<protein>
    <submittedName>
        <fullName evidence="1">Uncharacterized protein</fullName>
    </submittedName>
</protein>
<accession>A0A071M948</accession>
<dbReference type="EMBL" id="JJOA01000020">
    <property type="protein sequence ID" value="KEA57263.1"/>
    <property type="molecule type" value="Genomic_DNA"/>
</dbReference>
<name>A0A071M948_9BURK</name>
<sequence length="99" mass="10677">MEEDTAPTTVMVTDGAAAADGGSLWIQISIDGQVRNYLLDRALASRGTPRYDTICGAHGVLSKGERKELRGWLARIADPAMWTGIVSTFVEVLSRPDAE</sequence>